<evidence type="ECO:0000256" key="2">
    <source>
        <dbReference type="SAM" id="SignalP"/>
    </source>
</evidence>
<dbReference type="Gene3D" id="2.130.10.130">
    <property type="entry name" value="Integrin alpha, N-terminal"/>
    <property type="match status" value="3"/>
</dbReference>
<dbReference type="AlphaFoldDB" id="A0A7C4GG83"/>
<dbReference type="InterPro" id="IPR028994">
    <property type="entry name" value="Integrin_alpha_N"/>
</dbReference>
<reference evidence="3" key="1">
    <citation type="journal article" date="2020" name="mSystems">
        <title>Genome- and Community-Level Interaction Insights into Carbon Utilization and Element Cycling Functions of Hydrothermarchaeota in Hydrothermal Sediment.</title>
        <authorList>
            <person name="Zhou Z."/>
            <person name="Liu Y."/>
            <person name="Xu W."/>
            <person name="Pan J."/>
            <person name="Luo Z.H."/>
            <person name="Li M."/>
        </authorList>
    </citation>
    <scope>NUCLEOTIDE SEQUENCE [LARGE SCALE GENOMIC DNA]</scope>
    <source>
        <strain evidence="3">SpSt-488</strain>
    </source>
</reference>
<dbReference type="SUPFAM" id="SSF69318">
    <property type="entry name" value="Integrin alpha N-terminal domain"/>
    <property type="match status" value="1"/>
</dbReference>
<dbReference type="PANTHER" id="PTHR44103:SF1">
    <property type="entry name" value="PROPROTEIN CONVERTASE P"/>
    <property type="match status" value="1"/>
</dbReference>
<evidence type="ECO:0008006" key="4">
    <source>
        <dbReference type="Google" id="ProtNLM"/>
    </source>
</evidence>
<protein>
    <recommendedName>
        <fullName evidence="4">VCBS repeat-containing protein</fullName>
    </recommendedName>
</protein>
<organism evidence="3">
    <name type="scientific">candidate division WOR-3 bacterium</name>
    <dbReference type="NCBI Taxonomy" id="2052148"/>
    <lineage>
        <taxon>Bacteria</taxon>
        <taxon>Bacteria division WOR-3</taxon>
    </lineage>
</organism>
<dbReference type="PANTHER" id="PTHR44103">
    <property type="entry name" value="PROPROTEIN CONVERTASE P"/>
    <property type="match status" value="1"/>
</dbReference>
<feature type="signal peptide" evidence="2">
    <location>
        <begin position="1"/>
        <end position="16"/>
    </location>
</feature>
<gene>
    <name evidence="3" type="ORF">ENS41_03495</name>
</gene>
<dbReference type="EMBL" id="DSUT01000070">
    <property type="protein sequence ID" value="HGK27998.1"/>
    <property type="molecule type" value="Genomic_DNA"/>
</dbReference>
<feature type="chain" id="PRO_5028423164" description="VCBS repeat-containing protein" evidence="2">
    <location>
        <begin position="17"/>
        <end position="541"/>
    </location>
</feature>
<name>A0A7C4GG83_UNCW3</name>
<comment type="caution">
    <text evidence="3">The sequence shown here is derived from an EMBL/GenBank/DDBJ whole genome shotgun (WGS) entry which is preliminary data.</text>
</comment>
<evidence type="ECO:0000256" key="1">
    <source>
        <dbReference type="ARBA" id="ARBA00022729"/>
    </source>
</evidence>
<keyword evidence="1 2" id="KW-0732">Signal</keyword>
<evidence type="ECO:0000313" key="3">
    <source>
        <dbReference type="EMBL" id="HGK27998.1"/>
    </source>
</evidence>
<proteinExistence type="predicted"/>
<sequence length="541" mass="58442">MKRITLLAAVAAAALAQVPLPSSPNWTSQDTDYATGGAFADINGDGWLDLCNSNGNDMAYDHNAVYLNSGGALEPVASWRSADNGYFGHCYSGDVNNDGLPDLCVAYLGSGIQGDQKARIYRNSGSSLETTPFWKAADRHASFDCCLGDFDLDGDLDLAIAAGDAYTSNGDSACIYRNNSGVFDTLPFWSAGDSVPSDAIRFCDIDDDGDLDLFVGQRRKVSMYRNNSGTLATTPSWVARRRVGWVLRLEFGDYDADGRLDLAVACNGQLGDSNAVLVYHNDAGQLDTLPSRVLFRRFGSTRYTSTVAWADLNGDGYPELIAGGWWMPLVVFPNDSGTIDTTYRWSWPSNPASFVGEAIIAADVDNSHLETRVDSFIADGSRRLFRLSTRPIQRLITLTVNGTPVPPSHFCLDPLLGYISFASTPDPGSTIAASFNFTRFHDICVTNWDRLTGSRLFLNTSASPVAESPGRVPMPALPFSLVTRHSPLLLPNLPLPVALLDASGRRVLTLAPGLNDLSSIRPGVYFVTTGTLRSRIVVVGD</sequence>
<dbReference type="InterPro" id="IPR013517">
    <property type="entry name" value="FG-GAP"/>
</dbReference>
<accession>A0A7C4GG83</accession>
<dbReference type="Pfam" id="PF13517">
    <property type="entry name" value="FG-GAP_3"/>
    <property type="match status" value="2"/>
</dbReference>